<organism evidence="1 2">
    <name type="scientific">Rhizobium aethiopicum</name>
    <dbReference type="NCBI Taxonomy" id="1138170"/>
    <lineage>
        <taxon>Bacteria</taxon>
        <taxon>Pseudomonadati</taxon>
        <taxon>Pseudomonadota</taxon>
        <taxon>Alphaproteobacteria</taxon>
        <taxon>Hyphomicrobiales</taxon>
        <taxon>Rhizobiaceae</taxon>
        <taxon>Rhizobium/Agrobacterium group</taxon>
        <taxon>Rhizobium</taxon>
    </lineage>
</organism>
<gene>
    <name evidence="1" type="ORF">GGD53_004403</name>
</gene>
<protein>
    <recommendedName>
        <fullName evidence="3">Transposase</fullName>
    </recommendedName>
</protein>
<evidence type="ECO:0000313" key="2">
    <source>
        <dbReference type="Proteomes" id="UP000524492"/>
    </source>
</evidence>
<keyword evidence="2" id="KW-1185">Reference proteome</keyword>
<evidence type="ECO:0008006" key="3">
    <source>
        <dbReference type="Google" id="ProtNLM"/>
    </source>
</evidence>
<feature type="non-terminal residue" evidence="1">
    <location>
        <position position="1"/>
    </location>
</feature>
<reference evidence="1 2" key="1">
    <citation type="submission" date="2020-08" db="EMBL/GenBank/DDBJ databases">
        <title>Genomic Encyclopedia of Type Strains, Phase IV (KMG-V): Genome sequencing to study the core and pangenomes of soil and plant-associated prokaryotes.</title>
        <authorList>
            <person name="Whitman W."/>
        </authorList>
    </citation>
    <scope>NUCLEOTIDE SEQUENCE [LARGE SCALE GENOMIC DNA]</scope>
    <source>
        <strain evidence="1 2">SEMIA 4074</strain>
    </source>
</reference>
<evidence type="ECO:0000313" key="1">
    <source>
        <dbReference type="EMBL" id="MBB4194225.1"/>
    </source>
</evidence>
<dbReference type="Proteomes" id="UP000524492">
    <property type="component" value="Unassembled WGS sequence"/>
</dbReference>
<dbReference type="EMBL" id="JACIFV010000017">
    <property type="protein sequence ID" value="MBB4194225.1"/>
    <property type="molecule type" value="Genomic_DNA"/>
</dbReference>
<proteinExistence type="predicted"/>
<comment type="caution">
    <text evidence="1">The sequence shown here is derived from an EMBL/GenBank/DDBJ whole genome shotgun (WGS) entry which is preliminary data.</text>
</comment>
<dbReference type="AlphaFoldDB" id="A0A7W6QAZ0"/>
<accession>A0A7W6QAZ0</accession>
<sequence length="51" mass="5777">SPAIKAFHKRLRDAGKPPKVALVAAMRKFIIVINTILKRRTPWSEPQQHGC</sequence>
<name>A0A7W6QAZ0_9HYPH</name>